<dbReference type="GO" id="GO:0016788">
    <property type="term" value="F:hydrolase activity, acting on ester bonds"/>
    <property type="evidence" value="ECO:0007669"/>
    <property type="project" value="InterPro"/>
</dbReference>
<dbReference type="AlphaFoldDB" id="A0A8X8B1C5"/>
<dbReference type="PANTHER" id="PTHR22835:SF601">
    <property type="entry name" value="GENOME ASSEMBLY, CHROMOSOME: A01"/>
    <property type="match status" value="1"/>
</dbReference>
<keyword evidence="4" id="KW-1185">Reference proteome</keyword>
<comment type="similarity">
    <text evidence="1">Belongs to the 'GDSL' lipolytic enzyme family.</text>
</comment>
<dbReference type="Pfam" id="PF00657">
    <property type="entry name" value="Lipase_GDSL"/>
    <property type="match status" value="1"/>
</dbReference>
<reference evidence="3 4" key="1">
    <citation type="submission" date="2020-02" db="EMBL/GenBank/DDBJ databases">
        <authorList>
            <person name="Ma Q."/>
            <person name="Huang Y."/>
            <person name="Song X."/>
            <person name="Pei D."/>
        </authorList>
    </citation>
    <scope>NUCLEOTIDE SEQUENCE [LARGE SCALE GENOMIC DNA]</scope>
    <source>
        <strain evidence="3">Sxm20200214</strain>
        <tissue evidence="3">Leaf</tissue>
    </source>
</reference>
<evidence type="ECO:0000313" key="4">
    <source>
        <dbReference type="Proteomes" id="UP000886595"/>
    </source>
</evidence>
<accession>A0A8X8B1C5</accession>
<keyword evidence="2" id="KW-0325">Glycoprotein</keyword>
<organism evidence="3 4">
    <name type="scientific">Brassica carinata</name>
    <name type="common">Ethiopian mustard</name>
    <name type="synonym">Abyssinian cabbage</name>
    <dbReference type="NCBI Taxonomy" id="52824"/>
    <lineage>
        <taxon>Eukaryota</taxon>
        <taxon>Viridiplantae</taxon>
        <taxon>Streptophyta</taxon>
        <taxon>Embryophyta</taxon>
        <taxon>Tracheophyta</taxon>
        <taxon>Spermatophyta</taxon>
        <taxon>Magnoliopsida</taxon>
        <taxon>eudicotyledons</taxon>
        <taxon>Gunneridae</taxon>
        <taxon>Pentapetalae</taxon>
        <taxon>rosids</taxon>
        <taxon>malvids</taxon>
        <taxon>Brassicales</taxon>
        <taxon>Brassicaceae</taxon>
        <taxon>Brassiceae</taxon>
        <taxon>Brassica</taxon>
    </lineage>
</organism>
<evidence type="ECO:0000256" key="2">
    <source>
        <dbReference type="ARBA" id="ARBA00023180"/>
    </source>
</evidence>
<evidence type="ECO:0000313" key="3">
    <source>
        <dbReference type="EMBL" id="KAG2318247.1"/>
    </source>
</evidence>
<name>A0A8X8B1C5_BRACI</name>
<protein>
    <submittedName>
        <fullName evidence="3">Uncharacterized protein</fullName>
    </submittedName>
</protein>
<dbReference type="Gene3D" id="3.40.50.1110">
    <property type="entry name" value="SGNH hydrolase"/>
    <property type="match status" value="1"/>
</dbReference>
<dbReference type="Proteomes" id="UP000886595">
    <property type="component" value="Unassembled WGS sequence"/>
</dbReference>
<dbReference type="PANTHER" id="PTHR22835">
    <property type="entry name" value="ZINC FINGER FYVE DOMAIN CONTAINING PROTEIN"/>
    <property type="match status" value="1"/>
</dbReference>
<dbReference type="InterPro" id="IPR001087">
    <property type="entry name" value="GDSL"/>
</dbReference>
<proteinExistence type="inferred from homology"/>
<gene>
    <name evidence="3" type="ORF">Bca52824_021369</name>
</gene>
<dbReference type="InterPro" id="IPR036514">
    <property type="entry name" value="SGNH_hydro_sf"/>
</dbReference>
<dbReference type="OrthoDB" id="655468at2759"/>
<evidence type="ECO:0000256" key="1">
    <source>
        <dbReference type="ARBA" id="ARBA00008668"/>
    </source>
</evidence>
<comment type="caution">
    <text evidence="3">The sequence shown here is derived from an EMBL/GenBank/DDBJ whole genome shotgun (WGS) entry which is preliminary data.</text>
</comment>
<dbReference type="EMBL" id="JAAMPC010000004">
    <property type="protein sequence ID" value="KAG2318247.1"/>
    <property type="molecule type" value="Genomic_DNA"/>
</dbReference>
<sequence>MSRLYWEGGARNFWIHNTGPIGCLAQMVSLFGKEKSKLDKFGCVIASGSCQNFTQQYTDANFTYVDIFSIKSDLIQNHSIRFDQSIMACCGTGGPPLNYNDQVGCGWTGTSPDGTTITTKSCNASSKYVNWDGIHYTEAANRFVSQKILSGQYFKTVSS</sequence>